<keyword evidence="6" id="KW-1133">Transmembrane helix</keyword>
<dbReference type="EMBL" id="KI669507">
    <property type="protein sequence ID" value="OCF32529.1"/>
    <property type="molecule type" value="Genomic_DNA"/>
</dbReference>
<protein>
    <recommendedName>
        <fullName evidence="7">CFEM domain-containing protein</fullName>
    </recommendedName>
</protein>
<keyword evidence="3" id="KW-0732">Signal</keyword>
<keyword evidence="6" id="KW-0472">Membrane</keyword>
<proteinExistence type="predicted"/>
<comment type="subcellular location">
    <subcellularLocation>
        <location evidence="1">Secreted</location>
    </subcellularLocation>
</comment>
<organism evidence="8 9">
    <name type="scientific">Kwoniella heveanensis BCC8398</name>
    <dbReference type="NCBI Taxonomy" id="1296120"/>
    <lineage>
        <taxon>Eukaryota</taxon>
        <taxon>Fungi</taxon>
        <taxon>Dikarya</taxon>
        <taxon>Basidiomycota</taxon>
        <taxon>Agaricomycotina</taxon>
        <taxon>Tremellomycetes</taxon>
        <taxon>Tremellales</taxon>
        <taxon>Cryptococcaceae</taxon>
        <taxon>Kwoniella</taxon>
    </lineage>
</organism>
<dbReference type="Proteomes" id="UP000092666">
    <property type="component" value="Unassembled WGS sequence"/>
</dbReference>
<keyword evidence="9" id="KW-1185">Reference proteome</keyword>
<keyword evidence="6" id="KW-0812">Transmembrane</keyword>
<dbReference type="GO" id="GO:0005576">
    <property type="term" value="C:extracellular region"/>
    <property type="evidence" value="ECO:0007669"/>
    <property type="project" value="UniProtKB-SubCell"/>
</dbReference>
<evidence type="ECO:0000256" key="5">
    <source>
        <dbReference type="SAM" id="MobiDB-lite"/>
    </source>
</evidence>
<evidence type="ECO:0000256" key="2">
    <source>
        <dbReference type="ARBA" id="ARBA00022525"/>
    </source>
</evidence>
<keyword evidence="2" id="KW-0964">Secreted</keyword>
<accession>A0A1B9GN65</accession>
<evidence type="ECO:0000313" key="8">
    <source>
        <dbReference type="EMBL" id="OCF32529.1"/>
    </source>
</evidence>
<evidence type="ECO:0000256" key="6">
    <source>
        <dbReference type="SAM" id="Phobius"/>
    </source>
</evidence>
<dbReference type="AlphaFoldDB" id="A0A1B9GN65"/>
<reference evidence="9" key="2">
    <citation type="submission" date="2013-12" db="EMBL/GenBank/DDBJ databases">
        <title>Evolution of pathogenesis and genome organization in the Tremellales.</title>
        <authorList>
            <person name="Cuomo C."/>
            <person name="Litvintseva A."/>
            <person name="Heitman J."/>
            <person name="Chen Y."/>
            <person name="Sun S."/>
            <person name="Springer D."/>
            <person name="Dromer F."/>
            <person name="Young S."/>
            <person name="Zeng Q."/>
            <person name="Chapman S."/>
            <person name="Gujja S."/>
            <person name="Saif S."/>
            <person name="Birren B."/>
        </authorList>
    </citation>
    <scope>NUCLEOTIDE SEQUENCE [LARGE SCALE GENOMIC DNA]</scope>
    <source>
        <strain evidence="9">BCC8398</strain>
    </source>
</reference>
<name>A0A1B9GN65_9TREE</name>
<feature type="domain" description="CFEM" evidence="7">
    <location>
        <begin position="10"/>
        <end position="121"/>
    </location>
</feature>
<feature type="compositionally biased region" description="Polar residues" evidence="5">
    <location>
        <begin position="188"/>
        <end position="245"/>
    </location>
</feature>
<dbReference type="OrthoDB" id="3065412at2759"/>
<feature type="transmembrane region" description="Helical" evidence="6">
    <location>
        <begin position="133"/>
        <end position="154"/>
    </location>
</feature>
<feature type="region of interest" description="Disordered" evidence="5">
    <location>
        <begin position="353"/>
        <end position="376"/>
    </location>
</feature>
<dbReference type="Pfam" id="PF05730">
    <property type="entry name" value="CFEM"/>
    <property type="match status" value="1"/>
</dbReference>
<reference evidence="8 9" key="1">
    <citation type="submission" date="2013-07" db="EMBL/GenBank/DDBJ databases">
        <title>The Genome Sequence of Cryptococcus heveanensis BCC8398.</title>
        <authorList>
            <consortium name="The Broad Institute Genome Sequencing Platform"/>
            <person name="Cuomo C."/>
            <person name="Litvintseva A."/>
            <person name="Chen Y."/>
            <person name="Heitman J."/>
            <person name="Sun S."/>
            <person name="Springer D."/>
            <person name="Dromer F."/>
            <person name="Young S.K."/>
            <person name="Zeng Q."/>
            <person name="Gargeya S."/>
            <person name="Fitzgerald M."/>
            <person name="Abouelleil A."/>
            <person name="Alvarado L."/>
            <person name="Berlin A.M."/>
            <person name="Chapman S.B."/>
            <person name="Dewar J."/>
            <person name="Goldberg J."/>
            <person name="Griggs A."/>
            <person name="Gujja S."/>
            <person name="Hansen M."/>
            <person name="Howarth C."/>
            <person name="Imamovic A."/>
            <person name="Larimer J."/>
            <person name="McCowan C."/>
            <person name="Murphy C."/>
            <person name="Pearson M."/>
            <person name="Priest M."/>
            <person name="Roberts A."/>
            <person name="Saif S."/>
            <person name="Shea T."/>
            <person name="Sykes S."/>
            <person name="Wortman J."/>
            <person name="Nusbaum C."/>
            <person name="Birren B."/>
        </authorList>
    </citation>
    <scope>NUCLEOTIDE SEQUENCE [LARGE SCALE GENOMIC DNA]</scope>
    <source>
        <strain evidence="8 9">BCC8398</strain>
    </source>
</reference>
<evidence type="ECO:0000256" key="4">
    <source>
        <dbReference type="ARBA" id="ARBA00023157"/>
    </source>
</evidence>
<feature type="compositionally biased region" description="Low complexity" evidence="5">
    <location>
        <begin position="19"/>
        <end position="31"/>
    </location>
</feature>
<evidence type="ECO:0000259" key="7">
    <source>
        <dbReference type="PROSITE" id="PS52012"/>
    </source>
</evidence>
<feature type="compositionally biased region" description="Polar residues" evidence="5">
    <location>
        <begin position="171"/>
        <end position="180"/>
    </location>
</feature>
<sequence>MAPSPLNFANPMIRRQQDASSTSTAGASTPSTATMPVCVGTCMSQSPTFGCESLSDYACLCASPDYIDWVGACWAESCSADEIAFGQAYSAQACAFYGVPLNGTTTGGTIDPSATAILTGPQTVSPAFLNIQAIMSSICSALLLITLIVGIYSVKARIKAEQATSQNRTWNGVTGMTSMDSKAPKSSRFFTRTGQSGHSSAFTNSRGGTTTFGSQSDNNYGVTSSNFGGNTTLAGSPNQQLTFSSPGGEDGKERMFGASSPTSDRLSGGAGGGVRFTNRLTLGELGSPANRSEEWEMAIVSSPSANTLSKSKDADDIYAYGYGEEPSPTTIGSKMESEVEYGLNVDGSTVHLDALPKEPAPAQLKKDQNRNSHHAM</sequence>
<dbReference type="PROSITE" id="PS52012">
    <property type="entry name" value="CFEM"/>
    <property type="match status" value="1"/>
</dbReference>
<evidence type="ECO:0000313" key="9">
    <source>
        <dbReference type="Proteomes" id="UP000092666"/>
    </source>
</evidence>
<evidence type="ECO:0000256" key="3">
    <source>
        <dbReference type="ARBA" id="ARBA00022729"/>
    </source>
</evidence>
<evidence type="ECO:0000256" key="1">
    <source>
        <dbReference type="ARBA" id="ARBA00004613"/>
    </source>
</evidence>
<gene>
    <name evidence="8" type="ORF">I316_05709</name>
</gene>
<feature type="region of interest" description="Disordered" evidence="5">
    <location>
        <begin position="171"/>
        <end position="272"/>
    </location>
</feature>
<dbReference type="InterPro" id="IPR008427">
    <property type="entry name" value="Extracellular_membr_CFEM_dom"/>
</dbReference>
<keyword evidence="4" id="KW-1015">Disulfide bond</keyword>
<feature type="region of interest" description="Disordered" evidence="5">
    <location>
        <begin position="1"/>
        <end position="31"/>
    </location>
</feature>
<dbReference type="STRING" id="1296120.A0A1B9GN65"/>